<sequence>WDVLNFHAAWLKNRYPKNKELAIKLYEEQLIWYRTNSYKRERNKAHEMLERHANDLDRVHKYWNECFPGTSDFNNDDIEAGPSNFNAETNINNDDVAARPSDFNDNDVVAGPSDFNAETNINDDDVSARPSDFNDDDVVAGPSEVCNKDVNRPNNVIHKRKFKDDQDLNSIQDLEERIATLESSHVVLIDLLNDIIEEKKLLMDRVSNLERQLVSTLSKDCDR</sequence>
<reference evidence="1" key="1">
    <citation type="submission" date="2021-06" db="EMBL/GenBank/DDBJ databases">
        <authorList>
            <person name="Kallberg Y."/>
            <person name="Tangrot J."/>
            <person name="Rosling A."/>
        </authorList>
    </citation>
    <scope>NUCLEOTIDE SEQUENCE</scope>
    <source>
        <strain evidence="1">AU212A</strain>
    </source>
</reference>
<protein>
    <submittedName>
        <fullName evidence="1">6661_t:CDS:1</fullName>
    </submittedName>
</protein>
<accession>A0ACA9MYI3</accession>
<evidence type="ECO:0000313" key="2">
    <source>
        <dbReference type="Proteomes" id="UP000789860"/>
    </source>
</evidence>
<dbReference type="EMBL" id="CAJVPM010017446">
    <property type="protein sequence ID" value="CAG8620044.1"/>
    <property type="molecule type" value="Genomic_DNA"/>
</dbReference>
<feature type="non-terminal residue" evidence="1">
    <location>
        <position position="223"/>
    </location>
</feature>
<comment type="caution">
    <text evidence="1">The sequence shown here is derived from an EMBL/GenBank/DDBJ whole genome shotgun (WGS) entry which is preliminary data.</text>
</comment>
<evidence type="ECO:0000313" key="1">
    <source>
        <dbReference type="EMBL" id="CAG8620044.1"/>
    </source>
</evidence>
<organism evidence="1 2">
    <name type="scientific">Scutellospora calospora</name>
    <dbReference type="NCBI Taxonomy" id="85575"/>
    <lineage>
        <taxon>Eukaryota</taxon>
        <taxon>Fungi</taxon>
        <taxon>Fungi incertae sedis</taxon>
        <taxon>Mucoromycota</taxon>
        <taxon>Glomeromycotina</taxon>
        <taxon>Glomeromycetes</taxon>
        <taxon>Diversisporales</taxon>
        <taxon>Gigasporaceae</taxon>
        <taxon>Scutellospora</taxon>
    </lineage>
</organism>
<name>A0ACA9MYI3_9GLOM</name>
<proteinExistence type="predicted"/>
<keyword evidence="2" id="KW-1185">Reference proteome</keyword>
<feature type="non-terminal residue" evidence="1">
    <location>
        <position position="1"/>
    </location>
</feature>
<dbReference type="Proteomes" id="UP000789860">
    <property type="component" value="Unassembled WGS sequence"/>
</dbReference>
<gene>
    <name evidence="1" type="ORF">SCALOS_LOCUS7620</name>
</gene>